<evidence type="ECO:0000313" key="2">
    <source>
        <dbReference type="Proteomes" id="UP000265663"/>
    </source>
</evidence>
<keyword evidence="2" id="KW-1185">Reference proteome</keyword>
<sequence length="72" mass="8453">MFRCHSHSPHSVPSLQCQVCHRTYDRLDHLNRHLDSRTYFSDIDPLMRRMLQKGRQALTAQCRGLPKHVTPA</sequence>
<gene>
    <name evidence="1" type="ORF">GMOD_00006957</name>
</gene>
<accession>A0A3M7MBQ4</accession>
<name>A0A3M7MBQ4_9PLEO</name>
<dbReference type="OrthoDB" id="4748970at2759"/>
<dbReference type="EMBL" id="KE747829">
    <property type="protein sequence ID" value="RMZ71973.1"/>
    <property type="molecule type" value="Genomic_DNA"/>
</dbReference>
<organism evidence="1 2">
    <name type="scientific">Pyrenophora seminiperda CCB06</name>
    <dbReference type="NCBI Taxonomy" id="1302712"/>
    <lineage>
        <taxon>Eukaryota</taxon>
        <taxon>Fungi</taxon>
        <taxon>Dikarya</taxon>
        <taxon>Ascomycota</taxon>
        <taxon>Pezizomycotina</taxon>
        <taxon>Dothideomycetes</taxon>
        <taxon>Pleosporomycetidae</taxon>
        <taxon>Pleosporales</taxon>
        <taxon>Pleosporineae</taxon>
        <taxon>Pleosporaceae</taxon>
        <taxon>Pyrenophora</taxon>
    </lineage>
</organism>
<proteinExistence type="predicted"/>
<dbReference type="AlphaFoldDB" id="A0A3M7MBQ4"/>
<dbReference type="Proteomes" id="UP000265663">
    <property type="component" value="Unassembled WGS sequence"/>
</dbReference>
<protein>
    <submittedName>
        <fullName evidence="1">C2H2 type zinc finger domain containing</fullName>
    </submittedName>
</protein>
<reference evidence="1 2" key="1">
    <citation type="journal article" date="2014" name="PLoS ONE">
        <title>De novo Genome Assembly of the Fungal Plant Pathogen Pyrenophora semeniperda.</title>
        <authorList>
            <person name="Soliai M.M."/>
            <person name="Meyer S.E."/>
            <person name="Udall J.A."/>
            <person name="Elzinga D.E."/>
            <person name="Hermansen R.A."/>
            <person name="Bodily P.M."/>
            <person name="Hart A.A."/>
            <person name="Coleman C.E."/>
        </authorList>
    </citation>
    <scope>NUCLEOTIDE SEQUENCE [LARGE SCALE GENOMIC DNA]</scope>
    <source>
        <strain evidence="1 2">CCB06</strain>
        <tissue evidence="1">Mycelium</tissue>
    </source>
</reference>
<evidence type="ECO:0000313" key="1">
    <source>
        <dbReference type="EMBL" id="RMZ71973.1"/>
    </source>
</evidence>